<dbReference type="PROSITE" id="PS00107">
    <property type="entry name" value="PROTEIN_KINASE_ATP"/>
    <property type="match status" value="1"/>
</dbReference>
<dbReference type="AlphaFoldDB" id="A0A9R1WBC9"/>
<reference evidence="20 21" key="1">
    <citation type="journal article" date="2017" name="Nat. Commun.">
        <title>Genome assembly with in vitro proximity ligation data and whole-genome triplication in lettuce.</title>
        <authorList>
            <person name="Reyes-Chin-Wo S."/>
            <person name="Wang Z."/>
            <person name="Yang X."/>
            <person name="Kozik A."/>
            <person name="Arikit S."/>
            <person name="Song C."/>
            <person name="Xia L."/>
            <person name="Froenicke L."/>
            <person name="Lavelle D.O."/>
            <person name="Truco M.J."/>
            <person name="Xia R."/>
            <person name="Zhu S."/>
            <person name="Xu C."/>
            <person name="Xu H."/>
            <person name="Xu X."/>
            <person name="Cox K."/>
            <person name="Korf I."/>
            <person name="Meyers B.C."/>
            <person name="Michelmore R.W."/>
        </authorList>
    </citation>
    <scope>NUCLEOTIDE SEQUENCE [LARGE SCALE GENOMIC DNA]</scope>
    <source>
        <strain evidence="21">cv. Salinas</strain>
        <tissue evidence="20">Seedlings</tissue>
    </source>
</reference>
<protein>
    <recommendedName>
        <fullName evidence="17">Formin-like protein</fullName>
    </recommendedName>
</protein>
<dbReference type="SMART" id="SM00498">
    <property type="entry name" value="FH2"/>
    <property type="match status" value="1"/>
</dbReference>
<dbReference type="InterPro" id="IPR017441">
    <property type="entry name" value="Protein_kinase_ATP_BS"/>
</dbReference>
<proteinExistence type="inferred from homology"/>
<keyword evidence="7" id="KW-0812">Transmembrane</keyword>
<evidence type="ECO:0000256" key="2">
    <source>
        <dbReference type="ARBA" id="ARBA00008536"/>
    </source>
</evidence>
<dbReference type="PANTHER" id="PTHR27003:SF359">
    <property type="entry name" value="SERINE_THREONINE-PROTEIN KINASE UNC-51-RELATED"/>
    <property type="match status" value="1"/>
</dbReference>
<dbReference type="Gene3D" id="1.10.510.10">
    <property type="entry name" value="Transferase(Phosphotransferase) domain 1"/>
    <property type="match status" value="1"/>
</dbReference>
<dbReference type="SUPFAM" id="SSF56112">
    <property type="entry name" value="Protein kinase-like (PK-like)"/>
    <property type="match status" value="1"/>
</dbReference>
<evidence type="ECO:0000256" key="7">
    <source>
        <dbReference type="ARBA" id="ARBA00022692"/>
    </source>
</evidence>
<keyword evidence="5" id="KW-0723">Serine/threonine-protein kinase</keyword>
<evidence type="ECO:0000256" key="10">
    <source>
        <dbReference type="ARBA" id="ARBA00022777"/>
    </source>
</evidence>
<name>A0A9R1WBC9_LACSA</name>
<evidence type="ECO:0000256" key="13">
    <source>
        <dbReference type="ARBA" id="ARBA00023136"/>
    </source>
</evidence>
<keyword evidence="15" id="KW-0325">Glycoprotein</keyword>
<dbReference type="SMART" id="SM00220">
    <property type="entry name" value="S_TKc"/>
    <property type="match status" value="1"/>
</dbReference>
<keyword evidence="13" id="KW-0472">Membrane</keyword>
<dbReference type="PROSITE" id="PS00108">
    <property type="entry name" value="PROTEIN_KINASE_ST"/>
    <property type="match status" value="1"/>
</dbReference>
<keyword evidence="21" id="KW-1185">Reference proteome</keyword>
<dbReference type="GO" id="GO:0005524">
    <property type="term" value="F:ATP binding"/>
    <property type="evidence" value="ECO:0007669"/>
    <property type="project" value="UniProtKB-UniRule"/>
</dbReference>
<gene>
    <name evidence="20" type="ORF">LSAT_V11C200068050</name>
</gene>
<comment type="similarity">
    <text evidence="2">In the N-terminal section; belongs to the leguminous lectin family.</text>
</comment>
<dbReference type="Proteomes" id="UP000235145">
    <property type="component" value="Unassembled WGS sequence"/>
</dbReference>
<dbReference type="PROSITE" id="PS51444">
    <property type="entry name" value="FH2"/>
    <property type="match status" value="1"/>
</dbReference>
<evidence type="ECO:0000256" key="15">
    <source>
        <dbReference type="ARBA" id="ARBA00023180"/>
    </source>
</evidence>
<evidence type="ECO:0000259" key="18">
    <source>
        <dbReference type="PROSITE" id="PS50011"/>
    </source>
</evidence>
<feature type="domain" description="FH2" evidence="19">
    <location>
        <begin position="234"/>
        <end position="618"/>
    </location>
</feature>
<dbReference type="GO" id="GO:0005886">
    <property type="term" value="C:plasma membrane"/>
    <property type="evidence" value="ECO:0000318"/>
    <property type="project" value="GO_Central"/>
</dbReference>
<dbReference type="Pfam" id="PF02181">
    <property type="entry name" value="FH2"/>
    <property type="match status" value="1"/>
</dbReference>
<accession>A0A9R1WBC9</accession>
<dbReference type="GO" id="GO:0004714">
    <property type="term" value="F:transmembrane receptor protein tyrosine kinase activity"/>
    <property type="evidence" value="ECO:0007669"/>
    <property type="project" value="InterPro"/>
</dbReference>
<evidence type="ECO:0000256" key="9">
    <source>
        <dbReference type="ARBA" id="ARBA00022741"/>
    </source>
</evidence>
<feature type="domain" description="Protein kinase" evidence="18">
    <location>
        <begin position="29"/>
        <end position="308"/>
    </location>
</feature>
<evidence type="ECO:0000256" key="16">
    <source>
        <dbReference type="PROSITE-ProRule" id="PRU10141"/>
    </source>
</evidence>
<dbReference type="InterPro" id="IPR011009">
    <property type="entry name" value="Kinase-like_dom_sf"/>
</dbReference>
<evidence type="ECO:0000256" key="1">
    <source>
        <dbReference type="ARBA" id="ARBA00004251"/>
    </source>
</evidence>
<dbReference type="SUPFAM" id="SSF101447">
    <property type="entry name" value="Formin homology 2 domain (FH2 domain)"/>
    <property type="match status" value="1"/>
</dbReference>
<keyword evidence="8" id="KW-0732">Signal</keyword>
<evidence type="ECO:0000313" key="21">
    <source>
        <dbReference type="Proteomes" id="UP000235145"/>
    </source>
</evidence>
<dbReference type="GO" id="GO:0004672">
    <property type="term" value="F:protein kinase activity"/>
    <property type="evidence" value="ECO:0000318"/>
    <property type="project" value="GO_Central"/>
</dbReference>
<keyword evidence="6" id="KW-0808">Transferase</keyword>
<evidence type="ECO:0000256" key="8">
    <source>
        <dbReference type="ARBA" id="ARBA00022729"/>
    </source>
</evidence>
<dbReference type="Pfam" id="PF00069">
    <property type="entry name" value="Pkinase"/>
    <property type="match status" value="1"/>
</dbReference>
<dbReference type="GO" id="GO:0002229">
    <property type="term" value="P:defense response to oomycetes"/>
    <property type="evidence" value="ECO:0007669"/>
    <property type="project" value="UniProtKB-ARBA"/>
</dbReference>
<comment type="caution">
    <text evidence="20">The sequence shown here is derived from an EMBL/GenBank/DDBJ whole genome shotgun (WGS) entry which is preliminary data.</text>
</comment>
<dbReference type="GO" id="GO:0004674">
    <property type="term" value="F:protein serine/threonine kinase activity"/>
    <property type="evidence" value="ECO:0007669"/>
    <property type="project" value="UniProtKB-KW"/>
</dbReference>
<evidence type="ECO:0000256" key="14">
    <source>
        <dbReference type="ARBA" id="ARBA00023170"/>
    </source>
</evidence>
<dbReference type="PANTHER" id="PTHR27003">
    <property type="entry name" value="OS07G0166700 PROTEIN"/>
    <property type="match status" value="1"/>
</dbReference>
<dbReference type="PROSITE" id="PS50011">
    <property type="entry name" value="PROTEIN_KINASE_DOM"/>
    <property type="match status" value="1"/>
</dbReference>
<organism evidence="20 21">
    <name type="scientific">Lactuca sativa</name>
    <name type="common">Garden lettuce</name>
    <dbReference type="NCBI Taxonomy" id="4236"/>
    <lineage>
        <taxon>Eukaryota</taxon>
        <taxon>Viridiplantae</taxon>
        <taxon>Streptophyta</taxon>
        <taxon>Embryophyta</taxon>
        <taxon>Tracheophyta</taxon>
        <taxon>Spermatophyta</taxon>
        <taxon>Magnoliopsida</taxon>
        <taxon>eudicotyledons</taxon>
        <taxon>Gunneridae</taxon>
        <taxon>Pentapetalae</taxon>
        <taxon>asterids</taxon>
        <taxon>campanulids</taxon>
        <taxon>Asterales</taxon>
        <taxon>Asteraceae</taxon>
        <taxon>Cichorioideae</taxon>
        <taxon>Cichorieae</taxon>
        <taxon>Lactucinae</taxon>
        <taxon>Lactuca</taxon>
    </lineage>
</organism>
<feature type="binding site" evidence="16">
    <location>
        <position position="60"/>
    </location>
    <ligand>
        <name>ATP</name>
        <dbReference type="ChEBI" id="CHEBI:30616"/>
    </ligand>
</feature>
<dbReference type="InterPro" id="IPR008271">
    <property type="entry name" value="Ser/Thr_kinase_AS"/>
</dbReference>
<dbReference type="InterPro" id="IPR000719">
    <property type="entry name" value="Prot_kinase_dom"/>
</dbReference>
<keyword evidence="10" id="KW-0418">Kinase</keyword>
<dbReference type="Gene3D" id="1.20.58.2220">
    <property type="entry name" value="Formin, FH2 domain"/>
    <property type="match status" value="1"/>
</dbReference>
<evidence type="ECO:0000256" key="5">
    <source>
        <dbReference type="ARBA" id="ARBA00022527"/>
    </source>
</evidence>
<dbReference type="InterPro" id="IPR042201">
    <property type="entry name" value="FH2_Formin_sf"/>
</dbReference>
<keyword evidence="9 16" id="KW-0547">Nucleotide-binding</keyword>
<evidence type="ECO:0000256" key="11">
    <source>
        <dbReference type="ARBA" id="ARBA00022840"/>
    </source>
</evidence>
<evidence type="ECO:0000256" key="4">
    <source>
        <dbReference type="ARBA" id="ARBA00022475"/>
    </source>
</evidence>
<keyword evidence="12" id="KW-1133">Transmembrane helix</keyword>
<keyword evidence="14" id="KW-0675">Receptor</keyword>
<dbReference type="FunFam" id="3.30.200.20:FF:000039">
    <property type="entry name" value="receptor-like protein kinase FERONIA"/>
    <property type="match status" value="1"/>
</dbReference>
<dbReference type="InterPro" id="IPR015425">
    <property type="entry name" value="FH2_Formin"/>
</dbReference>
<dbReference type="InterPro" id="IPR045272">
    <property type="entry name" value="ANXUR1/2-like"/>
</dbReference>
<dbReference type="EMBL" id="NBSK02000002">
    <property type="protein sequence ID" value="KAJ0220604.1"/>
    <property type="molecule type" value="Genomic_DNA"/>
</dbReference>
<evidence type="ECO:0000256" key="12">
    <source>
        <dbReference type="ARBA" id="ARBA00022989"/>
    </source>
</evidence>
<comment type="similarity">
    <text evidence="3">In the C-terminal section; belongs to the protein kinase superfamily. Ser/Thr protein kinase family.</text>
</comment>
<comment type="subcellular location">
    <subcellularLocation>
        <location evidence="1">Cell membrane</location>
        <topology evidence="1">Single-pass type I membrane protein</topology>
    </subcellularLocation>
</comment>
<evidence type="ECO:0000256" key="3">
    <source>
        <dbReference type="ARBA" id="ARBA00010217"/>
    </source>
</evidence>
<dbReference type="FunFam" id="1.10.510.10:FF:000240">
    <property type="entry name" value="Lectin-domain containing receptor kinase A4.3"/>
    <property type="match status" value="1"/>
</dbReference>
<dbReference type="Gene3D" id="3.30.200.20">
    <property type="entry name" value="Phosphorylase Kinase, domain 1"/>
    <property type="match status" value="1"/>
</dbReference>
<keyword evidence="4" id="KW-1003">Cell membrane</keyword>
<evidence type="ECO:0000256" key="17">
    <source>
        <dbReference type="RuleBase" id="RU361260"/>
    </source>
</evidence>
<evidence type="ECO:0000259" key="19">
    <source>
        <dbReference type="PROSITE" id="PS51444"/>
    </source>
</evidence>
<evidence type="ECO:0000256" key="6">
    <source>
        <dbReference type="ARBA" id="ARBA00022679"/>
    </source>
</evidence>
<evidence type="ECO:0000313" key="20">
    <source>
        <dbReference type="EMBL" id="KAJ0220604.1"/>
    </source>
</evidence>
<keyword evidence="11 16" id="KW-0067">ATP-binding</keyword>
<comment type="similarity">
    <text evidence="17">Belongs to the formin-like family.</text>
</comment>
<sequence>MKPTSAHSQTHYDHLRIRLADIKKATDNFSKDRHIGGGGFGEVYQGELINHSQGQTLAFKRLNRKHGQGTRELWNEIYMLSEYKHPNIVSLLGFYEDDKEGILVYEYASRSGLDLYLDKKELDWRQRLTISIGAASGLAYLHSGGADGTLQKIIHRDVKSSNILLDKEWNAKISDFGLSKFAPANKNISIIHTGAVGTLGYCDPLYVESGSLTKESDVYSFGVVLFEVLCGRLCIPSNQKQGEIRFIEWVKNAYEQQTLNDVICHHLLHEITLESMKVFTEIAYQCLNKDRKERPSMNKIVEALKKALDYQLSPNKAYDPETILSQGKINLPHMCNAVLALDSSIVDVDQLNNLLKVLPTSEERDMLKGYTGDKKMVGERGQFILECMKIPRIEAKLQLLKLRISFTNQINEITGNLKIIKEATKEIRESIKLASIMKEYDQILQRNQRGHFGGLWLNNIRKPKETEMFLLYKEGDEKNAAWFDFDKDLVNLDAASKIKIQDLRESKSTIAKEVKMAQQELNSSYSDGGVSPEFHEALKTFLYDAEQHPSLTYFFDSVDQDTKLLVEYFKGDPKDQSFTEVLGFMGVFIQLFKSQHDAVEKEKRERQKEAERIRREEEFAAEPITLKQNDLTMLALPVLNHIEISEDDTHDLKVVGRETWVVGACKQFH</sequence>